<accession>A0A1M7QAY7</accession>
<dbReference type="PROSITE" id="PS51257">
    <property type="entry name" value="PROKAR_LIPOPROTEIN"/>
    <property type="match status" value="1"/>
</dbReference>
<dbReference type="InterPro" id="IPR011042">
    <property type="entry name" value="6-blade_b-propeller_TolB-like"/>
</dbReference>
<keyword evidence="2" id="KW-0732">Signal</keyword>
<dbReference type="Proteomes" id="UP000184339">
    <property type="component" value="Unassembled WGS sequence"/>
</dbReference>
<organism evidence="3 4">
    <name type="scientific">Duganella sacchari</name>
    <dbReference type="NCBI Taxonomy" id="551987"/>
    <lineage>
        <taxon>Bacteria</taxon>
        <taxon>Pseudomonadati</taxon>
        <taxon>Pseudomonadota</taxon>
        <taxon>Betaproteobacteria</taxon>
        <taxon>Burkholderiales</taxon>
        <taxon>Oxalobacteraceae</taxon>
        <taxon>Telluria group</taxon>
        <taxon>Duganella</taxon>
    </lineage>
</organism>
<feature type="signal peptide" evidence="2">
    <location>
        <begin position="1"/>
        <end position="26"/>
    </location>
</feature>
<dbReference type="EMBL" id="FRCX01000006">
    <property type="protein sequence ID" value="SHN27799.1"/>
    <property type="molecule type" value="Genomic_DNA"/>
</dbReference>
<evidence type="ECO:0000313" key="3">
    <source>
        <dbReference type="EMBL" id="SHN27799.1"/>
    </source>
</evidence>
<dbReference type="AlphaFoldDB" id="A0A1M7QAY7"/>
<proteinExistence type="predicted"/>
<name>A0A1M7QAY7_9BURK</name>
<dbReference type="STRING" id="551987.SAMN05192549_106443"/>
<dbReference type="Gene3D" id="2.120.10.30">
    <property type="entry name" value="TolB, C-terminal domain"/>
    <property type="match status" value="4"/>
</dbReference>
<dbReference type="InterPro" id="IPR006311">
    <property type="entry name" value="TAT_signal"/>
</dbReference>
<evidence type="ECO:0000313" key="4">
    <source>
        <dbReference type="Proteomes" id="UP000184339"/>
    </source>
</evidence>
<feature type="chain" id="PRO_5012410134" evidence="2">
    <location>
        <begin position="27"/>
        <end position="714"/>
    </location>
</feature>
<evidence type="ECO:0000256" key="2">
    <source>
        <dbReference type="SAM" id="SignalP"/>
    </source>
</evidence>
<feature type="region of interest" description="Disordered" evidence="1">
    <location>
        <begin position="27"/>
        <end position="73"/>
    </location>
</feature>
<keyword evidence="4" id="KW-1185">Reference proteome</keyword>
<sequence>MQQSSRRALPALTSAILLAAMLTACGGGGSSTPAAPAPTPTPAPATTLTLGGSSEQSVTGSTPLTLTATPSDSSTVSWTLGAGNPGALSASSGTSINYLPPAGGVSADTKVTVTATANGASKSFTLTLHPADTPRLSLLAGDDGGYGHLDGTGTEARLEYAVQISTDAGGNLYLADDLPSLRKITPDGVVTTVLSTARAYVDGPKGTASLGQPISPVAGPDGSIYFIDIYGLNNIPGSDVPIRKLALDGSISTIAKVRAGMTPVLTLAADNNTLYVYQLERVDTVSFSGQVAVLSGTVTGGAYPRPAVDGNRTATRFSGIQAVAPDGKGNLYVNDGGQVVRKIAADGSTSTVAGTFGAVSVTRGPADGAGKAASFSQLYNLALTSDGNLVGYDTYATPQKMEYRLRTITPAGVVSSVMTAGDGSVLTGPNNALYVLQNAQIQKLKADGSTVPFVGKMRDAGIGDVDGTGAAARFNYAFNTMGADAAGNLYVADDPSPIDGPLATGLRLRKVTPAGVVSTIAHTADIGYLTGLVVDAAGNTYVSSSQTISPTATQVGSRIFKIAPDGSTTVLAGALPSTDWKDGAGAAAHFFGLSLLGIDADGNLYGYEAYDNKVRYTKITPAGAVTSIILPPATLNVIADASGNTYRIDAAQGVVIRTTPALDTSIIAGTPGKSFTRSGALPGYLDHPSHLVKTGPYSFALFSGGAIMRLTVPH</sequence>
<evidence type="ECO:0000256" key="1">
    <source>
        <dbReference type="SAM" id="MobiDB-lite"/>
    </source>
</evidence>
<protein>
    <submittedName>
        <fullName evidence="3">Uncharacterized protein</fullName>
    </submittedName>
</protein>
<dbReference type="PANTHER" id="PTHR13833">
    <property type="match status" value="1"/>
</dbReference>
<gene>
    <name evidence="3" type="ORF">SAMN05192549_106443</name>
</gene>
<dbReference type="PANTHER" id="PTHR13833:SF71">
    <property type="entry name" value="NHL DOMAIN-CONTAINING PROTEIN"/>
    <property type="match status" value="1"/>
</dbReference>
<feature type="compositionally biased region" description="Polar residues" evidence="1">
    <location>
        <begin position="53"/>
        <end position="73"/>
    </location>
</feature>
<dbReference type="RefSeq" id="WP_139260599.1">
    <property type="nucleotide sequence ID" value="NZ_FRCX01000006.1"/>
</dbReference>
<dbReference type="PROSITE" id="PS51318">
    <property type="entry name" value="TAT"/>
    <property type="match status" value="1"/>
</dbReference>
<dbReference type="OrthoDB" id="9774579at2"/>
<dbReference type="SUPFAM" id="SSF63829">
    <property type="entry name" value="Calcium-dependent phosphotriesterase"/>
    <property type="match status" value="2"/>
</dbReference>
<reference evidence="4" key="1">
    <citation type="submission" date="2016-11" db="EMBL/GenBank/DDBJ databases">
        <authorList>
            <person name="Varghese N."/>
            <person name="Submissions S."/>
        </authorList>
    </citation>
    <scope>NUCLEOTIDE SEQUENCE [LARGE SCALE GENOMIC DNA]</scope>
    <source>
        <strain evidence="4">Sac-22</strain>
    </source>
</reference>